<proteinExistence type="predicted"/>
<dbReference type="Gene3D" id="3.40.50.10140">
    <property type="entry name" value="Toll/interleukin-1 receptor homology (TIR) domain"/>
    <property type="match status" value="1"/>
</dbReference>
<dbReference type="PATRIC" id="fig|992061.3.peg.1583"/>
<sequence length="251" mass="29521">MKAFVVDLDERENREVLCNFHFDRGGKSKLEYAYYDKQAVSNIHEVANKIKTLIQKSLKNNEYTLLNRNEIKEAFFNPLQERLNKTKVFLSHSHIDMKNNSFLGVKNIKSFLEPSDRSNLIFIDSLFWDYKNDILKEIKKHHIDVSKIEDAFTLILRESLQDMIEKCPYFVFLQSKNSVSNQGLSRITYSAWIYEELKIAHSISAISESHLIPMMESMQVFHDISLFLKSFETITLNELSQQINSRNKHVF</sequence>
<evidence type="ECO:0000313" key="1">
    <source>
        <dbReference type="EMBL" id="EJB79753.1"/>
    </source>
</evidence>
<evidence type="ECO:0000313" key="2">
    <source>
        <dbReference type="Proteomes" id="UP000004177"/>
    </source>
</evidence>
<dbReference type="EMBL" id="AKOZ01000009">
    <property type="protein sequence ID" value="EJB79753.1"/>
    <property type="molecule type" value="Genomic_DNA"/>
</dbReference>
<dbReference type="AlphaFoldDB" id="J0D1F3"/>
<accession>J0D1F3</accession>
<gene>
    <name evidence="1" type="ORF">HPHPH6_1617</name>
</gene>
<dbReference type="Proteomes" id="UP000004177">
    <property type="component" value="Unassembled WGS sequence"/>
</dbReference>
<organism evidence="1 2">
    <name type="scientific">Helicobacter pylori Hp H-6</name>
    <dbReference type="NCBI Taxonomy" id="992061"/>
    <lineage>
        <taxon>Bacteria</taxon>
        <taxon>Pseudomonadati</taxon>
        <taxon>Campylobacterota</taxon>
        <taxon>Epsilonproteobacteria</taxon>
        <taxon>Campylobacterales</taxon>
        <taxon>Helicobacteraceae</taxon>
        <taxon>Helicobacter</taxon>
    </lineage>
</organism>
<name>J0D1F3_HELPX</name>
<evidence type="ECO:0008006" key="3">
    <source>
        <dbReference type="Google" id="ProtNLM"/>
    </source>
</evidence>
<comment type="caution">
    <text evidence="1">The sequence shown here is derived from an EMBL/GenBank/DDBJ whole genome shotgun (WGS) entry which is preliminary data.</text>
</comment>
<reference evidence="1 2" key="1">
    <citation type="journal article" date="2013" name="Pathog. Dis.">
        <title>Genome sequences of 65 Helicobacter pylori strains isolated from asymptomatic individuals and patients with gastric cancer, peptic ulcer disease, or gastritis.</title>
        <authorList>
            <person name="Blanchard T.G."/>
            <person name="Czinn S.J."/>
            <person name="Correa P."/>
            <person name="Nakazawa T."/>
            <person name="Keelan M."/>
            <person name="Morningstar L."/>
            <person name="Santana-Cruz I."/>
            <person name="Maroo A."/>
            <person name="McCracken C."/>
            <person name="Shefchek K."/>
            <person name="Daugherty S."/>
            <person name="Song Y."/>
            <person name="Fraser C.M."/>
            <person name="Fricke W.F."/>
        </authorList>
    </citation>
    <scope>NUCLEOTIDE SEQUENCE [LARGE SCALE GENOMIC DNA]</scope>
    <source>
        <strain evidence="1 2">Hp H-6</strain>
    </source>
</reference>
<protein>
    <recommendedName>
        <fullName evidence="3">TIR domain protein</fullName>
    </recommendedName>
</protein>
<dbReference type="InterPro" id="IPR035897">
    <property type="entry name" value="Toll_tir_struct_dom_sf"/>
</dbReference>